<evidence type="ECO:0000259" key="1">
    <source>
        <dbReference type="Pfam" id="PF03781"/>
    </source>
</evidence>
<protein>
    <recommendedName>
        <fullName evidence="1">Sulfatase-modifying factor enzyme-like domain-containing protein</fullName>
    </recommendedName>
</protein>
<dbReference type="Pfam" id="PF03781">
    <property type="entry name" value="FGE-sulfatase"/>
    <property type="match status" value="1"/>
</dbReference>
<evidence type="ECO:0000313" key="3">
    <source>
        <dbReference type="Proteomes" id="UP000179129"/>
    </source>
</evidence>
<dbReference type="Gene3D" id="3.90.1580.10">
    <property type="entry name" value="paralog of FGE (formylglycine-generating enzyme)"/>
    <property type="match status" value="1"/>
</dbReference>
<dbReference type="STRING" id="1817867.A3F83_12135"/>
<dbReference type="PANTHER" id="PTHR23150:SF19">
    <property type="entry name" value="FORMYLGLYCINE-GENERATING ENZYME"/>
    <property type="match status" value="1"/>
</dbReference>
<evidence type="ECO:0000313" key="2">
    <source>
        <dbReference type="EMBL" id="OGG01264.1"/>
    </source>
</evidence>
<dbReference type="PANTHER" id="PTHR23150">
    <property type="entry name" value="SULFATASE MODIFYING FACTOR 1, 2"/>
    <property type="match status" value="1"/>
</dbReference>
<dbReference type="InterPro" id="IPR051043">
    <property type="entry name" value="Sulfatase_Mod_Factor_Kinase"/>
</dbReference>
<dbReference type="InterPro" id="IPR042095">
    <property type="entry name" value="SUMF_sf"/>
</dbReference>
<reference evidence="2 3" key="1">
    <citation type="journal article" date="2016" name="Nat. Commun.">
        <title>Thousands of microbial genomes shed light on interconnected biogeochemical processes in an aquifer system.</title>
        <authorList>
            <person name="Anantharaman K."/>
            <person name="Brown C.T."/>
            <person name="Hug L.A."/>
            <person name="Sharon I."/>
            <person name="Castelle C.J."/>
            <person name="Probst A.J."/>
            <person name="Thomas B.C."/>
            <person name="Singh A."/>
            <person name="Wilkins M.J."/>
            <person name="Karaoz U."/>
            <person name="Brodie E.L."/>
            <person name="Williams K.H."/>
            <person name="Hubbard S.S."/>
            <person name="Banfield J.F."/>
        </authorList>
    </citation>
    <scope>NUCLEOTIDE SEQUENCE [LARGE SCALE GENOMIC DNA]</scope>
</reference>
<feature type="domain" description="Sulfatase-modifying factor enzyme-like" evidence="1">
    <location>
        <begin position="67"/>
        <end position="266"/>
    </location>
</feature>
<dbReference type="EMBL" id="MFIX01000214">
    <property type="protein sequence ID" value="OGG01264.1"/>
    <property type="molecule type" value="Genomic_DNA"/>
</dbReference>
<organism evidence="2 3">
    <name type="scientific">Candidatus Glassbacteria bacterium RIFCSPLOWO2_12_FULL_58_11</name>
    <dbReference type="NCBI Taxonomy" id="1817867"/>
    <lineage>
        <taxon>Bacteria</taxon>
        <taxon>Candidatus Glassiibacteriota</taxon>
    </lineage>
</organism>
<dbReference type="GO" id="GO:0120147">
    <property type="term" value="F:formylglycine-generating oxidase activity"/>
    <property type="evidence" value="ECO:0007669"/>
    <property type="project" value="TreeGrafter"/>
</dbReference>
<dbReference type="AlphaFoldDB" id="A0A1F5YMD1"/>
<accession>A0A1F5YMD1</accession>
<dbReference type="Proteomes" id="UP000179129">
    <property type="component" value="Unassembled WGS sequence"/>
</dbReference>
<comment type="caution">
    <text evidence="2">The sequence shown here is derived from an EMBL/GenBank/DDBJ whole genome shotgun (WGS) entry which is preliminary data.</text>
</comment>
<name>A0A1F5YMD1_9BACT</name>
<dbReference type="InterPro" id="IPR005532">
    <property type="entry name" value="SUMF_dom"/>
</dbReference>
<sequence>MLNQQASGAVLAALLLFPLARLYPAGHPGMVRVPAFKGALRMEYSAGTLDGRVLDSLITDERGRRYSLTREVDLPAFYIDRTEVTNKQFKEFLEVTGYAPERPDYFLKDWTGGTYPQGRENHPVVWVSLEDARAYTRWAGKSLPTEEQWQLAAQGTDGRVWPWGNNYDPDKANMDSQDTRPVGSYPEGASPCGCLDLAGNVWEWTGEVQSDGYHLYAWIRGGSYFYTKGSPWYFRGGPFATYQRTKLWLMAPGLNRCASVGFRCVKEAD</sequence>
<proteinExistence type="predicted"/>
<dbReference type="SUPFAM" id="SSF56436">
    <property type="entry name" value="C-type lectin-like"/>
    <property type="match status" value="1"/>
</dbReference>
<dbReference type="InterPro" id="IPR016187">
    <property type="entry name" value="CTDL_fold"/>
</dbReference>
<gene>
    <name evidence="2" type="ORF">A3F83_12135</name>
</gene>